<accession>A0AAU9QG19</accession>
<protein>
    <submittedName>
        <fullName evidence="1">Uncharacterized protein</fullName>
    </submittedName>
</protein>
<comment type="caution">
    <text evidence="1">The sequence shown here is derived from an EMBL/GenBank/DDBJ whole genome shotgun (WGS) entry which is preliminary data.</text>
</comment>
<evidence type="ECO:0000313" key="2">
    <source>
        <dbReference type="Proteomes" id="UP001295462"/>
    </source>
</evidence>
<dbReference type="EMBL" id="CAKMUD010000001">
    <property type="protein sequence ID" value="CAH1566537.1"/>
    <property type="molecule type" value="Genomic_DNA"/>
</dbReference>
<gene>
    <name evidence="1" type="ORF">THF1A12_10492</name>
</gene>
<proteinExistence type="predicted"/>
<organism evidence="1 2">
    <name type="scientific">Vibrio jasicida</name>
    <dbReference type="NCBI Taxonomy" id="766224"/>
    <lineage>
        <taxon>Bacteria</taxon>
        <taxon>Pseudomonadati</taxon>
        <taxon>Pseudomonadota</taxon>
        <taxon>Gammaproteobacteria</taxon>
        <taxon>Vibrionales</taxon>
        <taxon>Vibrionaceae</taxon>
        <taxon>Vibrio</taxon>
    </lineage>
</organism>
<name>A0AAU9QG19_9VIBR</name>
<evidence type="ECO:0000313" key="1">
    <source>
        <dbReference type="EMBL" id="CAH1566537.1"/>
    </source>
</evidence>
<dbReference type="Proteomes" id="UP001295462">
    <property type="component" value="Unassembled WGS sequence"/>
</dbReference>
<sequence>MIERDIPNSSVTQMLLIHDVMSRGKIANPAIRATDLIGVGI</sequence>
<reference evidence="1" key="1">
    <citation type="submission" date="2022-01" db="EMBL/GenBank/DDBJ databases">
        <authorList>
            <person name="Lagorce A."/>
        </authorList>
    </citation>
    <scope>NUCLEOTIDE SEQUENCE</scope>
    <source>
        <strain evidence="1">Th15_F1_A12</strain>
    </source>
</reference>
<dbReference type="AlphaFoldDB" id="A0AAU9QG19"/>